<dbReference type="OrthoDB" id="2017497at2759"/>
<dbReference type="InterPro" id="IPR052649">
    <property type="entry name" value="NCE102-like"/>
</dbReference>
<dbReference type="PANTHER" id="PTHR28165">
    <property type="entry name" value="NON-CLASSICAL EXPORT PROTEIN 2-RELATED"/>
    <property type="match status" value="1"/>
</dbReference>
<accession>A0A4U0V8I9</accession>
<evidence type="ECO:0000313" key="10">
    <source>
        <dbReference type="Proteomes" id="UP001175353"/>
    </source>
</evidence>
<dbReference type="GO" id="GO:0032126">
    <property type="term" value="C:eisosome"/>
    <property type="evidence" value="ECO:0007669"/>
    <property type="project" value="TreeGrafter"/>
</dbReference>
<evidence type="ECO:0000256" key="2">
    <source>
        <dbReference type="ARBA" id="ARBA00022692"/>
    </source>
</evidence>
<dbReference type="GO" id="GO:0005886">
    <property type="term" value="C:plasma membrane"/>
    <property type="evidence" value="ECO:0007669"/>
    <property type="project" value="TreeGrafter"/>
</dbReference>
<reference evidence="8 9" key="1">
    <citation type="submission" date="2017-03" db="EMBL/GenBank/DDBJ databases">
        <title>Genomes of endolithic fungi from Antarctica.</title>
        <authorList>
            <person name="Coleine C."/>
            <person name="Masonjones S."/>
            <person name="Stajich J.E."/>
        </authorList>
    </citation>
    <scope>NUCLEOTIDE SEQUENCE [LARGE SCALE GENOMIC DNA]</scope>
    <source>
        <strain evidence="8 9">CCFEE 5311</strain>
    </source>
</reference>
<comment type="caution">
    <text evidence="8">The sequence shown here is derived from an EMBL/GenBank/DDBJ whole genome shotgun (WGS) entry which is preliminary data.</text>
</comment>
<protein>
    <recommendedName>
        <fullName evidence="6">MARVEL domain-containing protein</fullName>
    </recommendedName>
</protein>
<gene>
    <name evidence="8" type="ORF">B0A54_03214</name>
    <name evidence="7" type="ORF">LTR91_024239</name>
</gene>
<keyword evidence="10" id="KW-1185">Reference proteome</keyword>
<dbReference type="EMBL" id="NAJP01000013">
    <property type="protein sequence ID" value="TKA44923.1"/>
    <property type="molecule type" value="Genomic_DNA"/>
</dbReference>
<feature type="transmembrane region" description="Helical" evidence="5">
    <location>
        <begin position="144"/>
        <end position="163"/>
    </location>
</feature>
<name>A0A4U0V8I9_9PEZI</name>
<evidence type="ECO:0000256" key="1">
    <source>
        <dbReference type="ARBA" id="ARBA00004141"/>
    </source>
</evidence>
<evidence type="ECO:0000313" key="7">
    <source>
        <dbReference type="EMBL" id="KAK0952737.1"/>
    </source>
</evidence>
<dbReference type="Proteomes" id="UP001175353">
    <property type="component" value="Unassembled WGS sequence"/>
</dbReference>
<evidence type="ECO:0000313" key="9">
    <source>
        <dbReference type="Proteomes" id="UP000310066"/>
    </source>
</evidence>
<proteinExistence type="predicted"/>
<dbReference type="EMBL" id="JAUJLE010000593">
    <property type="protein sequence ID" value="KAK0952737.1"/>
    <property type="molecule type" value="Genomic_DNA"/>
</dbReference>
<evidence type="ECO:0000256" key="4">
    <source>
        <dbReference type="ARBA" id="ARBA00023136"/>
    </source>
</evidence>
<evidence type="ECO:0000256" key="3">
    <source>
        <dbReference type="ARBA" id="ARBA00022989"/>
    </source>
</evidence>
<feature type="transmembrane region" description="Helical" evidence="5">
    <location>
        <begin position="40"/>
        <end position="61"/>
    </location>
</feature>
<feature type="domain" description="MARVEL" evidence="6">
    <location>
        <begin position="4"/>
        <end position="159"/>
    </location>
</feature>
<sequence>MIGNLIARAFQLLCGAVVLGLSISAIKWQYFGAAPATTSYSAFAGAFGVLAALIGIAASFVEAIPEIIMVGVDGLAAVLLLAGGLAFAIGLKGVTCNNDESTAESSLLNGGSITSGTDTLYGFPTTNYHAVLSGRCRTAEADSAFLFLGFLASLAAAVLCFLASRRGGRGVKSSAV</sequence>
<organism evidence="8 9">
    <name type="scientific">Friedmanniomyces endolithicus</name>
    <dbReference type="NCBI Taxonomy" id="329885"/>
    <lineage>
        <taxon>Eukaryota</taxon>
        <taxon>Fungi</taxon>
        <taxon>Dikarya</taxon>
        <taxon>Ascomycota</taxon>
        <taxon>Pezizomycotina</taxon>
        <taxon>Dothideomycetes</taxon>
        <taxon>Dothideomycetidae</taxon>
        <taxon>Mycosphaerellales</taxon>
        <taxon>Teratosphaeriaceae</taxon>
        <taxon>Friedmanniomyces</taxon>
    </lineage>
</organism>
<evidence type="ECO:0000313" key="8">
    <source>
        <dbReference type="EMBL" id="TKA44923.1"/>
    </source>
</evidence>
<dbReference type="AlphaFoldDB" id="A0A4U0V8I9"/>
<keyword evidence="2 5" id="KW-0812">Transmembrane</keyword>
<evidence type="ECO:0000259" key="6">
    <source>
        <dbReference type="Pfam" id="PF01284"/>
    </source>
</evidence>
<keyword evidence="4 5" id="KW-0472">Membrane</keyword>
<keyword evidence="3 5" id="KW-1133">Transmembrane helix</keyword>
<feature type="transmembrane region" description="Helical" evidence="5">
    <location>
        <begin position="68"/>
        <end position="91"/>
    </location>
</feature>
<dbReference type="Proteomes" id="UP000310066">
    <property type="component" value="Unassembled WGS sequence"/>
</dbReference>
<dbReference type="STRING" id="329885.A0A4U0V8I9"/>
<dbReference type="InterPro" id="IPR008253">
    <property type="entry name" value="Marvel"/>
</dbReference>
<evidence type="ECO:0000256" key="5">
    <source>
        <dbReference type="SAM" id="Phobius"/>
    </source>
</evidence>
<dbReference type="GO" id="GO:0070941">
    <property type="term" value="P:eisosome assembly"/>
    <property type="evidence" value="ECO:0007669"/>
    <property type="project" value="TreeGrafter"/>
</dbReference>
<dbReference type="Pfam" id="PF01284">
    <property type="entry name" value="MARVEL"/>
    <property type="match status" value="1"/>
</dbReference>
<dbReference type="GO" id="GO:0072659">
    <property type="term" value="P:protein localization to plasma membrane"/>
    <property type="evidence" value="ECO:0007669"/>
    <property type="project" value="TreeGrafter"/>
</dbReference>
<comment type="subcellular location">
    <subcellularLocation>
        <location evidence="1">Membrane</location>
        <topology evidence="1">Multi-pass membrane protein</topology>
    </subcellularLocation>
</comment>
<reference evidence="7" key="2">
    <citation type="submission" date="2023-06" db="EMBL/GenBank/DDBJ databases">
        <title>Black Yeasts Isolated from many extreme environments.</title>
        <authorList>
            <person name="Coleine C."/>
            <person name="Stajich J.E."/>
            <person name="Selbmann L."/>
        </authorList>
    </citation>
    <scope>NUCLEOTIDE SEQUENCE</scope>
    <source>
        <strain evidence="7">CCFEE 5200</strain>
    </source>
</reference>
<dbReference type="PANTHER" id="PTHR28165:SF2">
    <property type="entry name" value="MARVEL DOMAIN-CONTAINING PROTEIN"/>
    <property type="match status" value="1"/>
</dbReference>